<dbReference type="OrthoDB" id="25106at2"/>
<keyword evidence="13" id="KW-1185">Reference proteome</keyword>
<dbReference type="Proteomes" id="UP000054011">
    <property type="component" value="Unassembled WGS sequence"/>
</dbReference>
<dbReference type="AlphaFoldDB" id="A0A117IWN2"/>
<protein>
    <recommendedName>
        <fullName evidence="2">Cytochrome bc1 complex Rieske iron-sulfur subunit</fullName>
    </recommendedName>
    <alternativeName>
        <fullName evidence="8">Cytochrome bc1 reductase complex subunit QcrA</fullName>
    </alternativeName>
</protein>
<name>A0A117IWN2_9ACTN</name>
<dbReference type="SUPFAM" id="SSF50022">
    <property type="entry name" value="ISP domain"/>
    <property type="match status" value="1"/>
</dbReference>
<reference evidence="12 13" key="1">
    <citation type="submission" date="2015-11" db="EMBL/GenBank/DDBJ databases">
        <title>Genome-wide analysis reveals the secondary metabolome in Streptomyces kanasensis ZX01.</title>
        <authorList>
            <person name="Zhang G."/>
            <person name="Han L."/>
            <person name="Feng J."/>
            <person name="Zhang X."/>
        </authorList>
    </citation>
    <scope>NUCLEOTIDE SEQUENCE [LARGE SCALE GENOMIC DNA]</scope>
    <source>
        <strain evidence="12 13">ZX01</strain>
    </source>
</reference>
<evidence type="ECO:0000256" key="4">
    <source>
        <dbReference type="ARBA" id="ARBA00022723"/>
    </source>
</evidence>
<evidence type="ECO:0000256" key="7">
    <source>
        <dbReference type="ARBA" id="ARBA00023157"/>
    </source>
</evidence>
<evidence type="ECO:0000259" key="11">
    <source>
        <dbReference type="PROSITE" id="PS51296"/>
    </source>
</evidence>
<keyword evidence="7" id="KW-1015">Disulfide bond</keyword>
<dbReference type="RefSeq" id="WP_058941238.1">
    <property type="nucleotide sequence ID" value="NZ_LNSV01000011.1"/>
</dbReference>
<feature type="region of interest" description="Disordered" evidence="10">
    <location>
        <begin position="42"/>
        <end position="85"/>
    </location>
</feature>
<dbReference type="Pfam" id="PF00355">
    <property type="entry name" value="Rieske"/>
    <property type="match status" value="1"/>
</dbReference>
<dbReference type="InterPro" id="IPR006311">
    <property type="entry name" value="TAT_signal"/>
</dbReference>
<dbReference type="InterPro" id="IPR005805">
    <property type="entry name" value="Rieske_Fe-S_prot_C"/>
</dbReference>
<evidence type="ECO:0000256" key="8">
    <source>
        <dbReference type="ARBA" id="ARBA00029586"/>
    </source>
</evidence>
<dbReference type="PROSITE" id="PS51318">
    <property type="entry name" value="TAT"/>
    <property type="match status" value="1"/>
</dbReference>
<evidence type="ECO:0000256" key="5">
    <source>
        <dbReference type="ARBA" id="ARBA00023004"/>
    </source>
</evidence>
<dbReference type="InterPro" id="IPR036922">
    <property type="entry name" value="Rieske_2Fe-2S_sf"/>
</dbReference>
<dbReference type="STRING" id="936756.ATE80_06870"/>
<gene>
    <name evidence="12" type="ORF">ATE80_06870</name>
</gene>
<keyword evidence="4" id="KW-0479">Metal-binding</keyword>
<evidence type="ECO:0000256" key="6">
    <source>
        <dbReference type="ARBA" id="ARBA00023014"/>
    </source>
</evidence>
<evidence type="ECO:0000256" key="9">
    <source>
        <dbReference type="ARBA" id="ARBA00034078"/>
    </source>
</evidence>
<dbReference type="PROSITE" id="PS51296">
    <property type="entry name" value="RIESKE"/>
    <property type="match status" value="1"/>
</dbReference>
<sequence length="161" mass="15159">MTGTDGAAAARGAGGTVARRTVVAAAGGAGLAAALTACAGSDGGSTAPPAAPPAGSGPARDAGGGAGQVLARTSDIPEGGGRVFGDRGVVVTQPKAGEFRAFSAMCTHRGCAVGDVTDGVINCPCHGSRFDAADGSVKAGPATEPLAAAKITVEGDSIKLA</sequence>
<dbReference type="EMBL" id="LNSV01000011">
    <property type="protein sequence ID" value="KUH39473.1"/>
    <property type="molecule type" value="Genomic_DNA"/>
</dbReference>
<comment type="function">
    <text evidence="1">Iron-sulfur subunit of the cytochrome bc1 complex, an essential component of the respiratory electron transport chain required for ATP synthesis. The bc1 complex catalyzes the oxidation of menaquinol and the reduction of cytochrome c in the respiratory chain. The bc1 complex operates through a Q-cycle mechanism that couples electron transfer to generation of the proton gradient that drives ATP synthesis.</text>
</comment>
<dbReference type="CDD" id="cd03467">
    <property type="entry name" value="Rieske"/>
    <property type="match status" value="1"/>
</dbReference>
<evidence type="ECO:0000256" key="2">
    <source>
        <dbReference type="ARBA" id="ARBA00015816"/>
    </source>
</evidence>
<proteinExistence type="predicted"/>
<evidence type="ECO:0000313" key="12">
    <source>
        <dbReference type="EMBL" id="KUH39473.1"/>
    </source>
</evidence>
<dbReference type="GO" id="GO:0004497">
    <property type="term" value="F:monooxygenase activity"/>
    <property type="evidence" value="ECO:0007669"/>
    <property type="project" value="UniProtKB-ARBA"/>
</dbReference>
<comment type="caution">
    <text evidence="12">The sequence shown here is derived from an EMBL/GenBank/DDBJ whole genome shotgun (WGS) entry which is preliminary data.</text>
</comment>
<dbReference type="PANTHER" id="PTHR10134">
    <property type="entry name" value="CYTOCHROME B-C1 COMPLEX SUBUNIT RIESKE, MITOCHONDRIAL"/>
    <property type="match status" value="1"/>
</dbReference>
<dbReference type="GO" id="GO:0016705">
    <property type="term" value="F:oxidoreductase activity, acting on paired donors, with incorporation or reduction of molecular oxygen"/>
    <property type="evidence" value="ECO:0007669"/>
    <property type="project" value="UniProtKB-ARBA"/>
</dbReference>
<dbReference type="FunFam" id="2.102.10.10:FF:000016">
    <property type="entry name" value="Nitrite reductase/ring-hydroxylating ferredoxin subunit"/>
    <property type="match status" value="1"/>
</dbReference>
<accession>A0A117IWN2</accession>
<evidence type="ECO:0000313" key="13">
    <source>
        <dbReference type="Proteomes" id="UP000054011"/>
    </source>
</evidence>
<feature type="domain" description="Rieske" evidence="11">
    <location>
        <begin position="68"/>
        <end position="160"/>
    </location>
</feature>
<evidence type="ECO:0000256" key="1">
    <source>
        <dbReference type="ARBA" id="ARBA00002494"/>
    </source>
</evidence>
<dbReference type="InterPro" id="IPR014349">
    <property type="entry name" value="Rieske_Fe-S_prot"/>
</dbReference>
<organism evidence="12 13">
    <name type="scientific">Streptomyces kanasensis</name>
    <dbReference type="NCBI Taxonomy" id="936756"/>
    <lineage>
        <taxon>Bacteria</taxon>
        <taxon>Bacillati</taxon>
        <taxon>Actinomycetota</taxon>
        <taxon>Actinomycetes</taxon>
        <taxon>Kitasatosporales</taxon>
        <taxon>Streptomycetaceae</taxon>
        <taxon>Streptomyces</taxon>
    </lineage>
</organism>
<keyword evidence="5" id="KW-0408">Iron</keyword>
<evidence type="ECO:0000256" key="3">
    <source>
        <dbReference type="ARBA" id="ARBA00022714"/>
    </source>
</evidence>
<dbReference type="InterPro" id="IPR017941">
    <property type="entry name" value="Rieske_2Fe-2S"/>
</dbReference>
<dbReference type="GO" id="GO:0016020">
    <property type="term" value="C:membrane"/>
    <property type="evidence" value="ECO:0007669"/>
    <property type="project" value="InterPro"/>
</dbReference>
<dbReference type="Gene3D" id="2.102.10.10">
    <property type="entry name" value="Rieske [2Fe-2S] iron-sulphur domain"/>
    <property type="match status" value="1"/>
</dbReference>
<evidence type="ECO:0000256" key="10">
    <source>
        <dbReference type="SAM" id="MobiDB-lite"/>
    </source>
</evidence>
<feature type="compositionally biased region" description="Low complexity" evidence="10">
    <location>
        <begin position="42"/>
        <end position="61"/>
    </location>
</feature>
<dbReference type="PRINTS" id="PR00162">
    <property type="entry name" value="RIESKE"/>
</dbReference>
<keyword evidence="3" id="KW-0001">2Fe-2S</keyword>
<keyword evidence="6" id="KW-0411">Iron-sulfur</keyword>
<dbReference type="GO" id="GO:0046872">
    <property type="term" value="F:metal ion binding"/>
    <property type="evidence" value="ECO:0007669"/>
    <property type="project" value="UniProtKB-KW"/>
</dbReference>
<comment type="cofactor">
    <cofactor evidence="9">
        <name>[2Fe-2S] cluster</name>
        <dbReference type="ChEBI" id="CHEBI:190135"/>
    </cofactor>
</comment>
<dbReference type="GO" id="GO:0051537">
    <property type="term" value="F:2 iron, 2 sulfur cluster binding"/>
    <property type="evidence" value="ECO:0007669"/>
    <property type="project" value="UniProtKB-KW"/>
</dbReference>